<dbReference type="HOGENOM" id="CLU_198674_0_0_1"/>
<sequence>MQQAKEADEINKKLPLISNDTSISCVTHPQAVYTSKLLDFKNLPEPKNVDNTEIDYSDKSN</sequence>
<dbReference type="EMBL" id="KI284530">
    <property type="protein sequence ID" value="ESA12815.1"/>
    <property type="molecule type" value="Genomic_DNA"/>
</dbReference>
<evidence type="ECO:0000313" key="1">
    <source>
        <dbReference type="EMBL" id="ESA12815.1"/>
    </source>
</evidence>
<gene>
    <name evidence="1" type="ORF">GLOINDRAFT_26719</name>
</gene>
<organism evidence="1">
    <name type="scientific">Rhizophagus irregularis (strain DAOM 181602 / DAOM 197198 / MUCL 43194)</name>
    <name type="common">Arbuscular mycorrhizal fungus</name>
    <name type="synonym">Glomus intraradices</name>
    <dbReference type="NCBI Taxonomy" id="747089"/>
    <lineage>
        <taxon>Eukaryota</taxon>
        <taxon>Fungi</taxon>
        <taxon>Fungi incertae sedis</taxon>
        <taxon>Mucoromycota</taxon>
        <taxon>Glomeromycotina</taxon>
        <taxon>Glomeromycetes</taxon>
        <taxon>Glomerales</taxon>
        <taxon>Glomeraceae</taxon>
        <taxon>Rhizophagus</taxon>
    </lineage>
</organism>
<accession>U9TXH7</accession>
<dbReference type="AlphaFoldDB" id="U9TXH7"/>
<name>U9TXH7_RHIID</name>
<reference evidence="1" key="1">
    <citation type="submission" date="2013-07" db="EMBL/GenBank/DDBJ databases">
        <title>The genome of an arbuscular mycorrhizal fungus provides insights into the evolution of the oldest plant symbiosis.</title>
        <authorList>
            <consortium name="DOE Joint Genome Institute"/>
            <person name="Tisserant E."/>
            <person name="Malbreil M."/>
            <person name="Kuo A."/>
            <person name="Kohler A."/>
            <person name="Symeonidi A."/>
            <person name="Balestrini R."/>
            <person name="Charron P."/>
            <person name="Duensing N."/>
            <person name="Frei-dit-Frey N."/>
            <person name="Gianinazzi-Pearson V."/>
            <person name="Gilbert B."/>
            <person name="Handa Y."/>
            <person name="Hijri M."/>
            <person name="Kaul R."/>
            <person name="Kawaguchi M."/>
            <person name="Krajinski F."/>
            <person name="Lammers P."/>
            <person name="Lapierre D."/>
            <person name="Masclaux F.G."/>
            <person name="Murat C."/>
            <person name="Morin E."/>
            <person name="Ndikumana S."/>
            <person name="Pagni M."/>
            <person name="Petitpierre D."/>
            <person name="Requena N."/>
            <person name="Rosikiewicz P."/>
            <person name="Riley R."/>
            <person name="Saito K."/>
            <person name="San Clemente H."/>
            <person name="Shapiro H."/>
            <person name="van Tuinen D."/>
            <person name="Becard G."/>
            <person name="Bonfante P."/>
            <person name="Paszkowski U."/>
            <person name="Shachar-Hill Y."/>
            <person name="Young J.P."/>
            <person name="Sanders I.R."/>
            <person name="Henrissat B."/>
            <person name="Rensing S.A."/>
            <person name="Grigoriev I.V."/>
            <person name="Corradi N."/>
            <person name="Roux C."/>
            <person name="Martin F."/>
        </authorList>
    </citation>
    <scope>NUCLEOTIDE SEQUENCE</scope>
    <source>
        <strain evidence="1">DAOM 197198</strain>
    </source>
</reference>
<protein>
    <submittedName>
        <fullName evidence="1">Uncharacterized protein</fullName>
    </submittedName>
</protein>
<proteinExistence type="predicted"/>